<dbReference type="CDD" id="cd00118">
    <property type="entry name" value="LysM"/>
    <property type="match status" value="2"/>
</dbReference>
<dbReference type="SUPFAM" id="SSF51261">
    <property type="entry name" value="Duplicated hybrid motif"/>
    <property type="match status" value="1"/>
</dbReference>
<dbReference type="InterPro" id="IPR018392">
    <property type="entry name" value="LysM"/>
</dbReference>
<protein>
    <recommendedName>
        <fullName evidence="1">LysM domain-containing protein</fullName>
    </recommendedName>
</protein>
<dbReference type="EMBL" id="PFCO01000005">
    <property type="protein sequence ID" value="PIR69576.1"/>
    <property type="molecule type" value="Genomic_DNA"/>
</dbReference>
<dbReference type="CDD" id="cd12797">
    <property type="entry name" value="M23_peptidase"/>
    <property type="match status" value="1"/>
</dbReference>
<name>A0A2H0TDE4_9BACT</name>
<dbReference type="AlphaFoldDB" id="A0A2H0TDE4"/>
<proteinExistence type="predicted"/>
<accession>A0A2H0TDE4</accession>
<evidence type="ECO:0000313" key="2">
    <source>
        <dbReference type="EMBL" id="PIR69576.1"/>
    </source>
</evidence>
<comment type="caution">
    <text evidence="2">The sequence shown here is derived from an EMBL/GenBank/DDBJ whole genome shotgun (WGS) entry which is preliminary data.</text>
</comment>
<evidence type="ECO:0000313" key="3">
    <source>
        <dbReference type="Proteomes" id="UP000231503"/>
    </source>
</evidence>
<dbReference type="Gene3D" id="3.10.350.10">
    <property type="entry name" value="LysM domain"/>
    <property type="match status" value="2"/>
</dbReference>
<dbReference type="InterPro" id="IPR050570">
    <property type="entry name" value="Cell_wall_metabolism_enzyme"/>
</dbReference>
<evidence type="ECO:0000259" key="1">
    <source>
        <dbReference type="PROSITE" id="PS51782"/>
    </source>
</evidence>
<dbReference type="SMART" id="SM00257">
    <property type="entry name" value="LysM"/>
    <property type="match status" value="2"/>
</dbReference>
<dbReference type="InterPro" id="IPR036779">
    <property type="entry name" value="LysM_dom_sf"/>
</dbReference>
<dbReference type="Pfam" id="PF01551">
    <property type="entry name" value="Peptidase_M23"/>
    <property type="match status" value="1"/>
</dbReference>
<dbReference type="InterPro" id="IPR016047">
    <property type="entry name" value="M23ase_b-sheet_dom"/>
</dbReference>
<dbReference type="PANTHER" id="PTHR21666">
    <property type="entry name" value="PEPTIDASE-RELATED"/>
    <property type="match status" value="1"/>
</dbReference>
<dbReference type="GO" id="GO:0004222">
    <property type="term" value="F:metalloendopeptidase activity"/>
    <property type="evidence" value="ECO:0007669"/>
    <property type="project" value="TreeGrafter"/>
</dbReference>
<dbReference type="Proteomes" id="UP000231503">
    <property type="component" value="Unassembled WGS sequence"/>
</dbReference>
<dbReference type="PANTHER" id="PTHR21666:SF270">
    <property type="entry name" value="MUREIN HYDROLASE ACTIVATOR ENVC"/>
    <property type="match status" value="1"/>
</dbReference>
<dbReference type="PROSITE" id="PS51782">
    <property type="entry name" value="LYSM"/>
    <property type="match status" value="2"/>
</dbReference>
<sequence>MLRKRFFGGLFVVLFISAPLLVHAGLFSFIGKLFVADERLDIAPEFGAQNIPLLANNYVADLKAGQGGGEIAVVGGNALLSVSGPLGSLADIANELNRSTTISIYVVRDGDTLSQIAKMFDVSVNTIIWANDIKRATSIQRGQTLLILPVSGVQYTIKKGDTISSIAKQYKGDADEILAYNDLASGVDLKVGGTLIIPNGEIDAPTVSSSGSIVRGGGPTYVGYYLRPVSGGRKSQGLHGYNAVDLATSCGEPVVASASGNVMVARSYGWNGGYGEYIVIAHNNGTQTLYSHLSSIIVGAGWRVVQGQVIGYVGSTGLSTGCHVHFEVRGAANPF</sequence>
<reference evidence="3" key="1">
    <citation type="submission" date="2017-09" db="EMBL/GenBank/DDBJ databases">
        <title>Depth-based differentiation of microbial function through sediment-hosted aquifers and enrichment of novel symbionts in the deep terrestrial subsurface.</title>
        <authorList>
            <person name="Probst A.J."/>
            <person name="Ladd B."/>
            <person name="Jarett J.K."/>
            <person name="Geller-Mcgrath D.E."/>
            <person name="Sieber C.M.K."/>
            <person name="Emerson J.B."/>
            <person name="Anantharaman K."/>
            <person name="Thomas B.C."/>
            <person name="Malmstrom R."/>
            <person name="Stieglmeier M."/>
            <person name="Klingl A."/>
            <person name="Woyke T."/>
            <person name="Ryan C.M."/>
            <person name="Banfield J.F."/>
        </authorList>
    </citation>
    <scope>NUCLEOTIDE SEQUENCE [LARGE SCALE GENOMIC DNA]</scope>
</reference>
<organism evidence="2 3">
    <name type="scientific">Candidatus Niyogibacteria bacterium CG10_big_fil_rev_8_21_14_0_10_46_36</name>
    <dbReference type="NCBI Taxonomy" id="1974726"/>
    <lineage>
        <taxon>Bacteria</taxon>
        <taxon>Candidatus Niyogiibacteriota</taxon>
    </lineage>
</organism>
<feature type="domain" description="LysM" evidence="1">
    <location>
        <begin position="153"/>
        <end position="197"/>
    </location>
</feature>
<dbReference type="Gene3D" id="2.70.70.10">
    <property type="entry name" value="Glucose Permease (Domain IIA)"/>
    <property type="match status" value="1"/>
</dbReference>
<dbReference type="Pfam" id="PF01476">
    <property type="entry name" value="LysM"/>
    <property type="match status" value="2"/>
</dbReference>
<dbReference type="InterPro" id="IPR011055">
    <property type="entry name" value="Dup_hybrid_motif"/>
</dbReference>
<gene>
    <name evidence="2" type="ORF">COU47_02365</name>
</gene>
<feature type="domain" description="LysM" evidence="1">
    <location>
        <begin position="103"/>
        <end position="147"/>
    </location>
</feature>